<dbReference type="AlphaFoldDB" id="A0A915KIQ3"/>
<dbReference type="OMA" id="RETMFHR"/>
<proteinExistence type="inferred from homology"/>
<evidence type="ECO:0000256" key="4">
    <source>
        <dbReference type="ARBA" id="ARBA00022517"/>
    </source>
</evidence>
<evidence type="ECO:0000256" key="2">
    <source>
        <dbReference type="ARBA" id="ARBA00004604"/>
    </source>
</evidence>
<keyword evidence="4" id="KW-0690">Ribosome biogenesis</keyword>
<dbReference type="GO" id="GO:0006364">
    <property type="term" value="P:rRNA processing"/>
    <property type="evidence" value="ECO:0007669"/>
    <property type="project" value="TreeGrafter"/>
</dbReference>
<reference evidence="9" key="1">
    <citation type="submission" date="2022-11" db="UniProtKB">
        <authorList>
            <consortium name="WormBaseParasite"/>
        </authorList>
    </citation>
    <scope>IDENTIFICATION</scope>
</reference>
<feature type="region of interest" description="Disordered" evidence="7">
    <location>
        <begin position="23"/>
        <end position="48"/>
    </location>
</feature>
<feature type="compositionally biased region" description="Basic residues" evidence="7">
    <location>
        <begin position="283"/>
        <end position="313"/>
    </location>
</feature>
<evidence type="ECO:0000313" key="8">
    <source>
        <dbReference type="Proteomes" id="UP000887565"/>
    </source>
</evidence>
<dbReference type="GO" id="GO:0042273">
    <property type="term" value="P:ribosomal large subunit biogenesis"/>
    <property type="evidence" value="ECO:0007669"/>
    <property type="project" value="TreeGrafter"/>
</dbReference>
<feature type="region of interest" description="Disordered" evidence="7">
    <location>
        <begin position="205"/>
        <end position="313"/>
    </location>
</feature>
<sequence>MVEIIELKSNPIKAEFMKNSIRQPDLVGDDDSDGAGFSSASDEDDYDSDRELQVAFEKGYIKPGLNVVQEVVKKKWINNVSAMKSKLSEFKKDLDWIERMDVTVERPIDEEESAIAENDFKREVSFVKQAQAALAETLPKLHKLNIVTKRPEDYFAEMFKSDEHMKKVRSNLLNLQVSKQKSEAARRFREEKKFAVRIQKEVVSERQQEKKMLSDAVRKHKKGMKDQFERIIGENADPEKRRKNQKRALKDAKYGHGGRKKRAKSNTAQSSADMSSYDSSVFSKHRGSNNKNVNKKQKQRPGKNRRAKMKKRK</sequence>
<comment type="subcellular location">
    <subcellularLocation>
        <location evidence="2">Nucleus</location>
        <location evidence="2">Nucleolus</location>
    </subcellularLocation>
</comment>
<feature type="compositionally biased region" description="Basic and acidic residues" evidence="7">
    <location>
        <begin position="224"/>
        <end position="240"/>
    </location>
</feature>
<evidence type="ECO:0000256" key="6">
    <source>
        <dbReference type="ARBA" id="ARBA00023242"/>
    </source>
</evidence>
<dbReference type="WBParaSite" id="nRc.2.0.1.t37881-RA">
    <property type="protein sequence ID" value="nRc.2.0.1.t37881-RA"/>
    <property type="gene ID" value="nRc.2.0.1.g37881"/>
</dbReference>
<dbReference type="GO" id="GO:0005730">
    <property type="term" value="C:nucleolus"/>
    <property type="evidence" value="ECO:0007669"/>
    <property type="project" value="UniProtKB-SubCell"/>
</dbReference>
<dbReference type="GO" id="GO:0030687">
    <property type="term" value="C:preribosome, large subunit precursor"/>
    <property type="evidence" value="ECO:0007669"/>
    <property type="project" value="TreeGrafter"/>
</dbReference>
<name>A0A915KIQ3_ROMCU</name>
<keyword evidence="8" id="KW-1185">Reference proteome</keyword>
<organism evidence="8 9">
    <name type="scientific">Romanomermis culicivorax</name>
    <name type="common">Nematode worm</name>
    <dbReference type="NCBI Taxonomy" id="13658"/>
    <lineage>
        <taxon>Eukaryota</taxon>
        <taxon>Metazoa</taxon>
        <taxon>Ecdysozoa</taxon>
        <taxon>Nematoda</taxon>
        <taxon>Enoplea</taxon>
        <taxon>Dorylaimia</taxon>
        <taxon>Mermithida</taxon>
        <taxon>Mermithoidea</taxon>
        <taxon>Mermithidae</taxon>
        <taxon>Romanomermis</taxon>
    </lineage>
</organism>
<evidence type="ECO:0000256" key="1">
    <source>
        <dbReference type="ARBA" id="ARBA00003387"/>
    </source>
</evidence>
<dbReference type="GO" id="GO:0034399">
    <property type="term" value="C:nuclear periphery"/>
    <property type="evidence" value="ECO:0007669"/>
    <property type="project" value="TreeGrafter"/>
</dbReference>
<feature type="compositionally biased region" description="Low complexity" evidence="7">
    <location>
        <begin position="270"/>
        <end position="282"/>
    </location>
</feature>
<comment type="similarity">
    <text evidence="3">Belongs to the EBP2 family.</text>
</comment>
<keyword evidence="6" id="KW-0539">Nucleus</keyword>
<evidence type="ECO:0000256" key="7">
    <source>
        <dbReference type="SAM" id="MobiDB-lite"/>
    </source>
</evidence>
<evidence type="ECO:0000256" key="3">
    <source>
        <dbReference type="ARBA" id="ARBA00007336"/>
    </source>
</evidence>
<dbReference type="Pfam" id="PF05890">
    <property type="entry name" value="Ebp2"/>
    <property type="match status" value="1"/>
</dbReference>
<dbReference type="PANTHER" id="PTHR13028:SF0">
    <property type="entry name" value="RRNA-PROCESSING PROTEIN EBP2-RELATED"/>
    <property type="match status" value="1"/>
</dbReference>
<accession>A0A915KIQ3</accession>
<evidence type="ECO:0000313" key="9">
    <source>
        <dbReference type="WBParaSite" id="nRc.2.0.1.t37881-RA"/>
    </source>
</evidence>
<dbReference type="PANTHER" id="PTHR13028">
    <property type="entry name" value="RRNA PROCESSING PROTEIN EBNA1-BINDING PROTEIN-RELATED"/>
    <property type="match status" value="1"/>
</dbReference>
<protein>
    <submittedName>
        <fullName evidence="9">rRNA-processing protein EBP2</fullName>
    </submittedName>
</protein>
<evidence type="ECO:0000256" key="5">
    <source>
        <dbReference type="ARBA" id="ARBA00023054"/>
    </source>
</evidence>
<keyword evidence="5" id="KW-0175">Coiled coil</keyword>
<comment type="function">
    <text evidence="1">Required for the processing of the 27S pre-rRNA.</text>
</comment>
<dbReference type="Proteomes" id="UP000887565">
    <property type="component" value="Unplaced"/>
</dbReference>
<feature type="compositionally biased region" description="Basic and acidic residues" evidence="7">
    <location>
        <begin position="205"/>
        <end position="217"/>
    </location>
</feature>
<dbReference type="InterPro" id="IPR008610">
    <property type="entry name" value="Ebp2"/>
</dbReference>